<protein>
    <submittedName>
        <fullName evidence="2">Prepilin-type N-terminal cleavage/methylation domain-containing protein</fullName>
    </submittedName>
</protein>
<dbReference type="InterPro" id="IPR045584">
    <property type="entry name" value="Pilin-like"/>
</dbReference>
<comment type="caution">
    <text evidence="2">The sequence shown here is derived from an EMBL/GenBank/DDBJ whole genome shotgun (WGS) entry which is preliminary data.</text>
</comment>
<gene>
    <name evidence="2" type="ORF">IM787_04225</name>
</gene>
<accession>A0ABR9RZV8</accession>
<dbReference type="EMBL" id="JADDIV010000001">
    <property type="protein sequence ID" value="MBE7366768.1"/>
    <property type="molecule type" value="Genomic_DNA"/>
</dbReference>
<dbReference type="Pfam" id="PF07963">
    <property type="entry name" value="N_methyl"/>
    <property type="match status" value="1"/>
</dbReference>
<dbReference type="SUPFAM" id="SSF54523">
    <property type="entry name" value="Pili subunits"/>
    <property type="match status" value="2"/>
</dbReference>
<evidence type="ECO:0000256" key="1">
    <source>
        <dbReference type="SAM" id="MobiDB-lite"/>
    </source>
</evidence>
<evidence type="ECO:0000313" key="2">
    <source>
        <dbReference type="EMBL" id="MBE7366768.1"/>
    </source>
</evidence>
<dbReference type="NCBIfam" id="TIGR02532">
    <property type="entry name" value="IV_pilin_GFxxxE"/>
    <property type="match status" value="1"/>
</dbReference>
<sequence>MRQRGFTLVELLVSLFALALLAALSWRGLDGMVRTRQMTEARADEVLALQTGLAQWTADLEAIAEFPPAAALEWNGRVLRLTRRSSLSPADGVRVVAWTHREGQWLRWESPPVATKGDLETAWLQAELWAQNPSDAMRQQQVAITPLQDWRIFYYREDSWTNPQSSAASNEATRRSPFGDRSGGGGGAATSRSTLPDGVRLVLQLPEGRAISGQLVRDWVRPTVGGSTP</sequence>
<organism evidence="2 3">
    <name type="scientific">Ramlibacter pallidus</name>
    <dbReference type="NCBI Taxonomy" id="2780087"/>
    <lineage>
        <taxon>Bacteria</taxon>
        <taxon>Pseudomonadati</taxon>
        <taxon>Pseudomonadota</taxon>
        <taxon>Betaproteobacteria</taxon>
        <taxon>Burkholderiales</taxon>
        <taxon>Comamonadaceae</taxon>
        <taxon>Ramlibacter</taxon>
    </lineage>
</organism>
<reference evidence="2 3" key="1">
    <citation type="submission" date="2020-10" db="EMBL/GenBank/DDBJ databases">
        <title>Ramlibacter sp. HM2 16S ribosomal RNA gene Genome sequencing and assembly.</title>
        <authorList>
            <person name="Kang M."/>
        </authorList>
    </citation>
    <scope>NUCLEOTIDE SEQUENCE [LARGE SCALE GENOMIC DNA]</scope>
    <source>
        <strain evidence="2 3">HM2</strain>
    </source>
</reference>
<proteinExistence type="predicted"/>
<evidence type="ECO:0000313" key="3">
    <source>
        <dbReference type="Proteomes" id="UP000806285"/>
    </source>
</evidence>
<dbReference type="InterPro" id="IPR012902">
    <property type="entry name" value="N_methyl_site"/>
</dbReference>
<dbReference type="PROSITE" id="PS00409">
    <property type="entry name" value="PROKAR_NTER_METHYL"/>
    <property type="match status" value="1"/>
</dbReference>
<feature type="compositionally biased region" description="Polar residues" evidence="1">
    <location>
        <begin position="161"/>
        <end position="171"/>
    </location>
</feature>
<name>A0ABR9RZV8_9BURK</name>
<dbReference type="Proteomes" id="UP000806285">
    <property type="component" value="Unassembled WGS sequence"/>
</dbReference>
<keyword evidence="3" id="KW-1185">Reference proteome</keyword>
<dbReference type="RefSeq" id="WP_193675366.1">
    <property type="nucleotide sequence ID" value="NZ_JADDIV010000001.1"/>
</dbReference>
<feature type="region of interest" description="Disordered" evidence="1">
    <location>
        <begin position="161"/>
        <end position="197"/>
    </location>
</feature>